<protein>
    <submittedName>
        <fullName evidence="20">Uncharacterized protein</fullName>
    </submittedName>
</protein>
<dbReference type="Gene3D" id="1.20.58.390">
    <property type="entry name" value="Neurotransmitter-gated ion-channel transmembrane domain"/>
    <property type="match status" value="2"/>
</dbReference>
<comment type="subcellular location">
    <subcellularLocation>
        <location evidence="16">Postsynaptic cell membrane</location>
        <topology evidence="16">Multi-pass membrane protein</topology>
    </subcellularLocation>
</comment>
<keyword evidence="21" id="KW-1185">Reference proteome</keyword>
<keyword evidence="4 17" id="KW-0812">Transmembrane</keyword>
<keyword evidence="9 17" id="KW-0472">Membrane</keyword>
<dbReference type="Proteomes" id="UP000678393">
    <property type="component" value="Unassembled WGS sequence"/>
</dbReference>
<dbReference type="Pfam" id="PF02932">
    <property type="entry name" value="Neur_chan_memb"/>
    <property type="match status" value="1"/>
</dbReference>
<keyword evidence="14" id="KW-1071">Ligand-gated ion channel</keyword>
<evidence type="ECO:0000259" key="18">
    <source>
        <dbReference type="Pfam" id="PF02931"/>
    </source>
</evidence>
<keyword evidence="15" id="KW-0407">Ion channel</keyword>
<dbReference type="AlphaFoldDB" id="A0A8S3YEZ8"/>
<dbReference type="EMBL" id="CAJHNH020000168">
    <property type="protein sequence ID" value="CAG5115819.1"/>
    <property type="molecule type" value="Genomic_DNA"/>
</dbReference>
<sequence>MRKSGSAVYILKHFSVVYSLRTGVGLYVNKTVIKLKKKLLQLPISDEKNQILTLSVWLRQTVRSVIVPWTVSREIWDADGDFQITLKTKAIIYNTGKIVWEPPAIYKSYCPIDVDSWTYHGNELDLQHLCNGTIIYPEADPKKEAEIIIPRGIDLTDYYYNVEWDVLNVTAHRRVKFYPCCPEPYPDITFNITLRRRTLFYTLNLIMPCVSISCLTVLVFYLPSDSGEKITLSISILLALTVFFLLLSDMNPPTSLVIPLIGKYLLFIMIVVTMSITLTVYTLHINFKSPTTHKMSPWVKRIFTEILPRVLFMKRPELPQKPKVPVRTVNGIELRESPSPSHEAMHTYENVHAQSESAETECTTYYPPEVMEAIKGVTFIANHLRKGDEDIAEERDWKYIAMVMDRFFLYIFTTACFCGTLSIFLYAPSLYDPREHMVLKDPNNQCLY</sequence>
<feature type="transmembrane region" description="Helical" evidence="17">
    <location>
        <begin position="199"/>
        <end position="223"/>
    </location>
</feature>
<dbReference type="InterPro" id="IPR036734">
    <property type="entry name" value="Neur_chan_lig-bd_sf"/>
</dbReference>
<dbReference type="CDD" id="cd19064">
    <property type="entry name" value="LGIC_TM_nAChR"/>
    <property type="match status" value="1"/>
</dbReference>
<dbReference type="GO" id="GO:0004888">
    <property type="term" value="F:transmembrane signaling receptor activity"/>
    <property type="evidence" value="ECO:0007669"/>
    <property type="project" value="InterPro"/>
</dbReference>
<dbReference type="InterPro" id="IPR006202">
    <property type="entry name" value="Neur_chan_lig-bd"/>
</dbReference>
<feature type="domain" description="Neurotransmitter-gated ion-channel transmembrane" evidence="19">
    <location>
        <begin position="205"/>
        <end position="424"/>
    </location>
</feature>
<evidence type="ECO:0000256" key="7">
    <source>
        <dbReference type="ARBA" id="ARBA00023018"/>
    </source>
</evidence>
<evidence type="ECO:0000256" key="3">
    <source>
        <dbReference type="ARBA" id="ARBA00022475"/>
    </source>
</evidence>
<dbReference type="OrthoDB" id="5975154at2759"/>
<keyword evidence="10" id="KW-1015">Disulfide bond</keyword>
<evidence type="ECO:0000256" key="17">
    <source>
        <dbReference type="SAM" id="Phobius"/>
    </source>
</evidence>
<dbReference type="Gene3D" id="2.70.170.10">
    <property type="entry name" value="Neurotransmitter-gated ion-channel ligand-binding domain"/>
    <property type="match status" value="1"/>
</dbReference>
<name>A0A8S3YEZ8_9EUPU</name>
<dbReference type="FunFam" id="1.20.58.390:FF:000022">
    <property type="entry name" value="Nicotinic acetylcholine receptor subunit alpha4"/>
    <property type="match status" value="1"/>
</dbReference>
<keyword evidence="11" id="KW-0675">Receptor</keyword>
<evidence type="ECO:0000313" key="20">
    <source>
        <dbReference type="EMBL" id="CAG5115819.1"/>
    </source>
</evidence>
<feature type="domain" description="Neurotransmitter-gated ion-channel ligand-binding" evidence="18">
    <location>
        <begin position="77"/>
        <end position="198"/>
    </location>
</feature>
<dbReference type="Pfam" id="PF02931">
    <property type="entry name" value="Neur_chan_LBD"/>
    <property type="match status" value="1"/>
</dbReference>
<evidence type="ECO:0000256" key="9">
    <source>
        <dbReference type="ARBA" id="ARBA00023136"/>
    </source>
</evidence>
<feature type="transmembrane region" description="Helical" evidence="17">
    <location>
        <begin position="264"/>
        <end position="285"/>
    </location>
</feature>
<gene>
    <name evidence="20" type="ORF">CUNI_LOCUS1377</name>
</gene>
<dbReference type="GO" id="GO:0005230">
    <property type="term" value="F:extracellular ligand-gated monoatomic ion channel activity"/>
    <property type="evidence" value="ECO:0007669"/>
    <property type="project" value="InterPro"/>
</dbReference>
<comment type="caution">
    <text evidence="20">The sequence shown here is derived from an EMBL/GenBank/DDBJ whole genome shotgun (WGS) entry which is preliminary data.</text>
</comment>
<dbReference type="InterPro" id="IPR038050">
    <property type="entry name" value="Neuro_actylchol_rec"/>
</dbReference>
<dbReference type="GO" id="GO:0045211">
    <property type="term" value="C:postsynaptic membrane"/>
    <property type="evidence" value="ECO:0007669"/>
    <property type="project" value="UniProtKB-SubCell"/>
</dbReference>
<evidence type="ECO:0000256" key="11">
    <source>
        <dbReference type="ARBA" id="ARBA00023170"/>
    </source>
</evidence>
<dbReference type="InterPro" id="IPR036719">
    <property type="entry name" value="Neuro-gated_channel_TM_sf"/>
</dbReference>
<evidence type="ECO:0000256" key="12">
    <source>
        <dbReference type="ARBA" id="ARBA00023180"/>
    </source>
</evidence>
<evidence type="ECO:0000256" key="8">
    <source>
        <dbReference type="ARBA" id="ARBA00023065"/>
    </source>
</evidence>
<comment type="similarity">
    <text evidence="1">Belongs to the ligand-gated ion channel (TC 1.A.9) family. Acetylcholine receptor (TC 1.A.9.1) subfamily.</text>
</comment>
<dbReference type="GO" id="GO:0098655">
    <property type="term" value="P:monoatomic cation transmembrane transport"/>
    <property type="evidence" value="ECO:0007669"/>
    <property type="project" value="UniProtKB-ARBA"/>
</dbReference>
<evidence type="ECO:0000256" key="10">
    <source>
        <dbReference type="ARBA" id="ARBA00023157"/>
    </source>
</evidence>
<evidence type="ECO:0000256" key="14">
    <source>
        <dbReference type="ARBA" id="ARBA00023286"/>
    </source>
</evidence>
<dbReference type="SUPFAM" id="SSF63712">
    <property type="entry name" value="Nicotinic receptor ligand binding domain-like"/>
    <property type="match status" value="1"/>
</dbReference>
<evidence type="ECO:0000256" key="2">
    <source>
        <dbReference type="ARBA" id="ARBA00022448"/>
    </source>
</evidence>
<evidence type="ECO:0000259" key="19">
    <source>
        <dbReference type="Pfam" id="PF02932"/>
    </source>
</evidence>
<keyword evidence="2" id="KW-0813">Transport</keyword>
<reference evidence="20" key="1">
    <citation type="submission" date="2021-04" db="EMBL/GenBank/DDBJ databases">
        <authorList>
            <consortium name="Molecular Ecology Group"/>
        </authorList>
    </citation>
    <scope>NUCLEOTIDE SEQUENCE</scope>
</reference>
<keyword evidence="6 17" id="KW-1133">Transmembrane helix</keyword>
<dbReference type="FunFam" id="1.20.58.390:FF:000001">
    <property type="entry name" value="Neuronal nicotinic acetylcholine receptor subunit 3"/>
    <property type="match status" value="1"/>
</dbReference>
<dbReference type="GO" id="GO:0007271">
    <property type="term" value="P:synaptic transmission, cholinergic"/>
    <property type="evidence" value="ECO:0007669"/>
    <property type="project" value="UniProtKB-ARBA"/>
</dbReference>
<evidence type="ECO:0000256" key="13">
    <source>
        <dbReference type="ARBA" id="ARBA00023257"/>
    </source>
</evidence>
<dbReference type="PANTHER" id="PTHR18945">
    <property type="entry name" value="NEUROTRANSMITTER GATED ION CHANNEL"/>
    <property type="match status" value="1"/>
</dbReference>
<evidence type="ECO:0000256" key="16">
    <source>
        <dbReference type="ARBA" id="ARBA00034104"/>
    </source>
</evidence>
<evidence type="ECO:0000256" key="5">
    <source>
        <dbReference type="ARBA" id="ARBA00022729"/>
    </source>
</evidence>
<organism evidence="20 21">
    <name type="scientific">Candidula unifasciata</name>
    <dbReference type="NCBI Taxonomy" id="100452"/>
    <lineage>
        <taxon>Eukaryota</taxon>
        <taxon>Metazoa</taxon>
        <taxon>Spiralia</taxon>
        <taxon>Lophotrochozoa</taxon>
        <taxon>Mollusca</taxon>
        <taxon>Gastropoda</taxon>
        <taxon>Heterobranchia</taxon>
        <taxon>Euthyneura</taxon>
        <taxon>Panpulmonata</taxon>
        <taxon>Eupulmonata</taxon>
        <taxon>Stylommatophora</taxon>
        <taxon>Helicina</taxon>
        <taxon>Helicoidea</taxon>
        <taxon>Geomitridae</taxon>
        <taxon>Candidula</taxon>
    </lineage>
</organism>
<dbReference type="InterPro" id="IPR006201">
    <property type="entry name" value="Neur_channel"/>
</dbReference>
<dbReference type="InterPro" id="IPR006029">
    <property type="entry name" value="Neurotrans-gated_channel_TM"/>
</dbReference>
<keyword evidence="3" id="KW-1003">Cell membrane</keyword>
<keyword evidence="5" id="KW-0732">Signal</keyword>
<proteinExistence type="inferred from homology"/>
<feature type="transmembrane region" description="Helical" evidence="17">
    <location>
        <begin position="230"/>
        <end position="248"/>
    </location>
</feature>
<evidence type="ECO:0000256" key="6">
    <source>
        <dbReference type="ARBA" id="ARBA00022989"/>
    </source>
</evidence>
<evidence type="ECO:0000313" key="21">
    <source>
        <dbReference type="Proteomes" id="UP000678393"/>
    </source>
</evidence>
<dbReference type="SUPFAM" id="SSF90112">
    <property type="entry name" value="Neurotransmitter-gated ion-channel transmembrane pore"/>
    <property type="match status" value="1"/>
</dbReference>
<evidence type="ECO:0000256" key="1">
    <source>
        <dbReference type="ARBA" id="ARBA00009237"/>
    </source>
</evidence>
<keyword evidence="13" id="KW-0628">Postsynaptic cell membrane</keyword>
<evidence type="ECO:0000256" key="4">
    <source>
        <dbReference type="ARBA" id="ARBA00022692"/>
    </source>
</evidence>
<accession>A0A8S3YEZ8</accession>
<keyword evidence="12" id="KW-0325">Glycoprotein</keyword>
<keyword evidence="8" id="KW-0406">Ion transport</keyword>
<feature type="transmembrane region" description="Helical" evidence="17">
    <location>
        <begin position="407"/>
        <end position="427"/>
    </location>
</feature>
<evidence type="ECO:0000256" key="15">
    <source>
        <dbReference type="ARBA" id="ARBA00023303"/>
    </source>
</evidence>
<keyword evidence="7" id="KW-0770">Synapse</keyword>